<proteinExistence type="predicted"/>
<protein>
    <recommendedName>
        <fullName evidence="3">F-box domain-containing protein</fullName>
    </recommendedName>
</protein>
<gene>
    <name evidence="1" type="ORF">ONZ51_g8530</name>
</gene>
<evidence type="ECO:0008006" key="3">
    <source>
        <dbReference type="Google" id="ProtNLM"/>
    </source>
</evidence>
<dbReference type="SUPFAM" id="SSF52047">
    <property type="entry name" value="RNI-like"/>
    <property type="match status" value="1"/>
</dbReference>
<sequence>MAPRSPRFPAEISFLIIDQLAQAEDTATLQSCSLVCRSWLPVARARLFESIKVVTAADGRLNAFANFLARCRDVCPLIRDLTLSCEPAARAQDKRVSERLSWPHFQTMVFMLPHLRSLTLNGIAIVPGASECLGLDSTARPTLHSLRMTGCQLHDLDMTNALDVLRIFSKVNKLSFGGFWSMAHTRPLSSIATYSTAIRHVHFDSLGAQATQLFCYFIGPPRGDPLRSVHLTWYSWAEVEAYRSFLSGHAQNLKRLELEPTDEFWTRRVSKFSLWAAFGDTLAKCAQLESLCLHARCGYLSHTVDSARCLLTILDVYEVMLSRGSPPPALRRVTLKIPIYPKGTPGDQGWNAMFRAGDGWTSFDSALVSVQSLTSVVLELQTPRPLVLAAGVQDESTLLIRRVLPKVYAKGLLRVDFTVCPGRLE</sequence>
<reference evidence="1" key="1">
    <citation type="submission" date="2022-11" db="EMBL/GenBank/DDBJ databases">
        <title>Genome Sequence of Cubamyces cubensis.</title>
        <authorList>
            <person name="Buettner E."/>
        </authorList>
    </citation>
    <scope>NUCLEOTIDE SEQUENCE</scope>
    <source>
        <strain evidence="1">MPL-01</strain>
    </source>
</reference>
<dbReference type="Proteomes" id="UP001215151">
    <property type="component" value="Unassembled WGS sequence"/>
</dbReference>
<dbReference type="Gene3D" id="3.80.10.10">
    <property type="entry name" value="Ribonuclease Inhibitor"/>
    <property type="match status" value="1"/>
</dbReference>
<dbReference type="AlphaFoldDB" id="A0AAD7TQ14"/>
<name>A0AAD7TQ14_9APHY</name>
<evidence type="ECO:0000313" key="2">
    <source>
        <dbReference type="Proteomes" id="UP001215151"/>
    </source>
</evidence>
<accession>A0AAD7TQ14</accession>
<dbReference type="InterPro" id="IPR032675">
    <property type="entry name" value="LRR_dom_sf"/>
</dbReference>
<evidence type="ECO:0000313" key="1">
    <source>
        <dbReference type="EMBL" id="KAJ8472410.1"/>
    </source>
</evidence>
<organism evidence="1 2">
    <name type="scientific">Trametes cubensis</name>
    <dbReference type="NCBI Taxonomy" id="1111947"/>
    <lineage>
        <taxon>Eukaryota</taxon>
        <taxon>Fungi</taxon>
        <taxon>Dikarya</taxon>
        <taxon>Basidiomycota</taxon>
        <taxon>Agaricomycotina</taxon>
        <taxon>Agaricomycetes</taxon>
        <taxon>Polyporales</taxon>
        <taxon>Polyporaceae</taxon>
        <taxon>Trametes</taxon>
    </lineage>
</organism>
<comment type="caution">
    <text evidence="1">The sequence shown here is derived from an EMBL/GenBank/DDBJ whole genome shotgun (WGS) entry which is preliminary data.</text>
</comment>
<dbReference type="EMBL" id="JAPEVG010000260">
    <property type="protein sequence ID" value="KAJ8472410.1"/>
    <property type="molecule type" value="Genomic_DNA"/>
</dbReference>
<keyword evidence="2" id="KW-1185">Reference proteome</keyword>